<accession>A0A1H2TFX4</accession>
<proteinExistence type="predicted"/>
<reference evidence="2 3" key="1">
    <citation type="submission" date="2016-10" db="EMBL/GenBank/DDBJ databases">
        <authorList>
            <person name="de Groot N.N."/>
        </authorList>
    </citation>
    <scope>NUCLEOTIDE SEQUENCE [LARGE SCALE GENOMIC DNA]</scope>
    <source>
        <strain evidence="2 3">DSM 17890</strain>
    </source>
</reference>
<dbReference type="RefSeq" id="WP_092679960.1">
    <property type="nucleotide sequence ID" value="NZ_FNMZ01000001.1"/>
</dbReference>
<dbReference type="InterPro" id="IPR029068">
    <property type="entry name" value="Glyas_Bleomycin-R_OHBP_Dase"/>
</dbReference>
<dbReference type="Pfam" id="PF00903">
    <property type="entry name" value="Glyoxalase"/>
    <property type="match status" value="1"/>
</dbReference>
<dbReference type="SUPFAM" id="SSF54593">
    <property type="entry name" value="Glyoxalase/Bleomycin resistance protein/Dihydroxybiphenyl dioxygenase"/>
    <property type="match status" value="1"/>
</dbReference>
<name>A0A1H2TFX4_9RHOB</name>
<sequence length="149" mass="15629">MTPFPPASPTPPPLEGLDHLLLVVADPEAAADWYGRVFGAVAVAMPTPNGPRIQLDLPGARISLLREGRQSMPPLPNPVTGSGHFCLLTPAPLADWLAHFAALGVDVADGPAPRDGRVGRLESVYVYDPDGNMVEVARQADRISPAGAP</sequence>
<evidence type="ECO:0000313" key="2">
    <source>
        <dbReference type="EMBL" id="SDW42585.1"/>
    </source>
</evidence>
<dbReference type="InterPro" id="IPR004360">
    <property type="entry name" value="Glyas_Fos-R_dOase_dom"/>
</dbReference>
<dbReference type="PROSITE" id="PS51819">
    <property type="entry name" value="VOC"/>
    <property type="match status" value="1"/>
</dbReference>
<dbReference type="InterPro" id="IPR050383">
    <property type="entry name" value="GlyoxalaseI/FosfomycinResist"/>
</dbReference>
<dbReference type="AlphaFoldDB" id="A0A1H2TFX4"/>
<organism evidence="2 3">
    <name type="scientific">Albimonas donghaensis</name>
    <dbReference type="NCBI Taxonomy" id="356660"/>
    <lineage>
        <taxon>Bacteria</taxon>
        <taxon>Pseudomonadati</taxon>
        <taxon>Pseudomonadota</taxon>
        <taxon>Alphaproteobacteria</taxon>
        <taxon>Rhodobacterales</taxon>
        <taxon>Paracoccaceae</taxon>
        <taxon>Albimonas</taxon>
    </lineage>
</organism>
<keyword evidence="2" id="KW-0560">Oxidoreductase</keyword>
<evidence type="ECO:0000259" key="1">
    <source>
        <dbReference type="PROSITE" id="PS51819"/>
    </source>
</evidence>
<evidence type="ECO:0000313" key="3">
    <source>
        <dbReference type="Proteomes" id="UP000199118"/>
    </source>
</evidence>
<dbReference type="EMBL" id="FNMZ01000001">
    <property type="protein sequence ID" value="SDW42585.1"/>
    <property type="molecule type" value="Genomic_DNA"/>
</dbReference>
<dbReference type="GO" id="GO:0051213">
    <property type="term" value="F:dioxygenase activity"/>
    <property type="evidence" value="ECO:0007669"/>
    <property type="project" value="UniProtKB-KW"/>
</dbReference>
<dbReference type="Gene3D" id="3.10.180.10">
    <property type="entry name" value="2,3-Dihydroxybiphenyl 1,2-Dioxygenase, domain 1"/>
    <property type="match status" value="1"/>
</dbReference>
<dbReference type="STRING" id="356660.SAMN05444336_101977"/>
<dbReference type="OrthoDB" id="9812656at2"/>
<keyword evidence="2" id="KW-0223">Dioxygenase</keyword>
<keyword evidence="3" id="KW-1185">Reference proteome</keyword>
<gene>
    <name evidence="2" type="ORF">SAMN05444336_101977</name>
</gene>
<feature type="domain" description="VOC" evidence="1">
    <location>
        <begin position="16"/>
        <end position="139"/>
    </location>
</feature>
<dbReference type="PANTHER" id="PTHR21366">
    <property type="entry name" value="GLYOXALASE FAMILY PROTEIN"/>
    <property type="match status" value="1"/>
</dbReference>
<dbReference type="PANTHER" id="PTHR21366:SF14">
    <property type="entry name" value="GLYOXALASE DOMAIN-CONTAINING PROTEIN 5"/>
    <property type="match status" value="1"/>
</dbReference>
<dbReference type="Proteomes" id="UP000199118">
    <property type="component" value="Unassembled WGS sequence"/>
</dbReference>
<protein>
    <submittedName>
        <fullName evidence="2">Glyoxalase/Bleomycin resistance protein/Dioxygenase superfamily protein</fullName>
    </submittedName>
</protein>
<dbReference type="InterPro" id="IPR037523">
    <property type="entry name" value="VOC_core"/>
</dbReference>